<keyword evidence="2" id="KW-1133">Transmembrane helix</keyword>
<accession>A0A285ECA0</accession>
<feature type="region of interest" description="Disordered" evidence="1">
    <location>
        <begin position="1"/>
        <end position="35"/>
    </location>
</feature>
<protein>
    <recommendedName>
        <fullName evidence="5">DUF3159 domain-containing protein</fullName>
    </recommendedName>
</protein>
<reference evidence="3 4" key="1">
    <citation type="submission" date="2017-09" db="EMBL/GenBank/DDBJ databases">
        <authorList>
            <person name="Ehlers B."/>
            <person name="Leendertz F.H."/>
        </authorList>
    </citation>
    <scope>NUCLEOTIDE SEQUENCE [LARGE SCALE GENOMIC DNA]</scope>
    <source>
        <strain evidence="3 4">DSM 46844</strain>
    </source>
</reference>
<evidence type="ECO:0000313" key="3">
    <source>
        <dbReference type="EMBL" id="SNX95824.1"/>
    </source>
</evidence>
<feature type="transmembrane region" description="Helical" evidence="2">
    <location>
        <begin position="95"/>
        <end position="114"/>
    </location>
</feature>
<keyword evidence="2" id="KW-0812">Transmembrane</keyword>
<feature type="transmembrane region" description="Helical" evidence="2">
    <location>
        <begin position="126"/>
        <end position="150"/>
    </location>
</feature>
<dbReference type="RefSeq" id="WP_097205831.1">
    <property type="nucleotide sequence ID" value="NZ_JACHXB010000003.1"/>
</dbReference>
<dbReference type="InterPro" id="IPR016566">
    <property type="entry name" value="UCP010219"/>
</dbReference>
<evidence type="ECO:0000313" key="4">
    <source>
        <dbReference type="Proteomes" id="UP000219514"/>
    </source>
</evidence>
<keyword evidence="4" id="KW-1185">Reference proteome</keyword>
<proteinExistence type="predicted"/>
<evidence type="ECO:0000256" key="1">
    <source>
        <dbReference type="SAM" id="MobiDB-lite"/>
    </source>
</evidence>
<evidence type="ECO:0008006" key="5">
    <source>
        <dbReference type="Google" id="ProtNLM"/>
    </source>
</evidence>
<feature type="compositionally biased region" description="Low complexity" evidence="1">
    <location>
        <begin position="10"/>
        <end position="34"/>
    </location>
</feature>
<dbReference type="OrthoDB" id="5244221at2"/>
<dbReference type="Proteomes" id="UP000219514">
    <property type="component" value="Unassembled WGS sequence"/>
</dbReference>
<dbReference type="Pfam" id="PF11361">
    <property type="entry name" value="DUF3159"/>
    <property type="match status" value="1"/>
</dbReference>
<feature type="transmembrane region" description="Helical" evidence="2">
    <location>
        <begin position="195"/>
        <end position="219"/>
    </location>
</feature>
<gene>
    <name evidence="3" type="ORF">SAMN06893097_102528</name>
</gene>
<evidence type="ECO:0000256" key="2">
    <source>
        <dbReference type="SAM" id="Phobius"/>
    </source>
</evidence>
<keyword evidence="2" id="KW-0472">Membrane</keyword>
<dbReference type="EMBL" id="OBDO01000002">
    <property type="protein sequence ID" value="SNX95824.1"/>
    <property type="molecule type" value="Genomic_DNA"/>
</dbReference>
<feature type="transmembrane region" description="Helical" evidence="2">
    <location>
        <begin position="65"/>
        <end position="83"/>
    </location>
</feature>
<dbReference type="AlphaFoldDB" id="A0A285ECA0"/>
<name>A0A285ECA0_9ACTN</name>
<organism evidence="3 4">
    <name type="scientific">Geodermatophilus sabuli</name>
    <dbReference type="NCBI Taxonomy" id="1564158"/>
    <lineage>
        <taxon>Bacteria</taxon>
        <taxon>Bacillati</taxon>
        <taxon>Actinomycetota</taxon>
        <taxon>Actinomycetes</taxon>
        <taxon>Geodermatophilales</taxon>
        <taxon>Geodermatophilaceae</taxon>
        <taxon>Geodermatophilus</taxon>
    </lineage>
</organism>
<feature type="transmembrane region" description="Helical" evidence="2">
    <location>
        <begin position="162"/>
        <end position="183"/>
    </location>
</feature>
<sequence length="231" mass="23449">MSLTDTAPRTGTTPPTDAPSAAAAPPSGLPPALGGTRGLVDGGLPPLLFVAVNAVAGAQTTRPTALAAAIGAAATTGLGIVALRLIRRESLRQALGGLAGLTVAVLFAAGSGEARGFFLPGILVDAAYGAVFAGSALIGYPLVGTLYGWLYRRRDWRDDPRLRRLFVLATFGWSAVFAVRAGVQALLYREDLPGLLAVGKLLLGWPLTLAAVALTLAAVGRATRRSAAAAA</sequence>